<evidence type="ECO:0000256" key="1">
    <source>
        <dbReference type="ARBA" id="ARBA00004651"/>
    </source>
</evidence>
<dbReference type="GO" id="GO:0044874">
    <property type="term" value="P:lipoprotein localization to outer membrane"/>
    <property type="evidence" value="ECO:0007669"/>
    <property type="project" value="TreeGrafter"/>
</dbReference>
<accession>A0AA51UN07</accession>
<evidence type="ECO:0000259" key="7">
    <source>
        <dbReference type="Pfam" id="PF02687"/>
    </source>
</evidence>
<dbReference type="RefSeq" id="WP_309312125.1">
    <property type="nucleotide sequence ID" value="NZ_CP133592.1"/>
</dbReference>
<proteinExistence type="predicted"/>
<evidence type="ECO:0000256" key="2">
    <source>
        <dbReference type="ARBA" id="ARBA00022475"/>
    </source>
</evidence>
<dbReference type="Pfam" id="PF02687">
    <property type="entry name" value="FtsX"/>
    <property type="match status" value="1"/>
</dbReference>
<keyword evidence="4 6" id="KW-1133">Transmembrane helix</keyword>
<keyword evidence="3 6" id="KW-0812">Transmembrane</keyword>
<evidence type="ECO:0000313" key="9">
    <source>
        <dbReference type="Proteomes" id="UP001182908"/>
    </source>
</evidence>
<dbReference type="InterPro" id="IPR003838">
    <property type="entry name" value="ABC3_permease_C"/>
</dbReference>
<dbReference type="Proteomes" id="UP001182908">
    <property type="component" value="Chromosome"/>
</dbReference>
<dbReference type="GeneID" id="84232321"/>
<keyword evidence="5 6" id="KW-0472">Membrane</keyword>
<feature type="transmembrane region" description="Helical" evidence="6">
    <location>
        <begin position="23"/>
        <end position="45"/>
    </location>
</feature>
<dbReference type="EMBL" id="CP133592">
    <property type="protein sequence ID" value="WMW26329.1"/>
    <property type="molecule type" value="Genomic_DNA"/>
</dbReference>
<name>A0AA51UN07_9EURY</name>
<feature type="transmembrane region" description="Helical" evidence="6">
    <location>
        <begin position="272"/>
        <end position="291"/>
    </location>
</feature>
<dbReference type="InterPro" id="IPR051447">
    <property type="entry name" value="Lipoprotein-release_system"/>
</dbReference>
<feature type="domain" description="ABC3 transporter permease C-terminal" evidence="7">
    <location>
        <begin position="271"/>
        <end position="391"/>
    </location>
</feature>
<reference evidence="8 9" key="1">
    <citation type="submission" date="2023-08" db="EMBL/GenBank/DDBJ databases">
        <title>Methanolobus mangrovi sp. nov. and Methanolobus sediminis sp. nov, two novel methylotrophic methanogens isolated from mangrove sediments in China.</title>
        <authorList>
            <person name="Zhou J."/>
        </authorList>
    </citation>
    <scope>NUCLEOTIDE SEQUENCE [LARGE SCALE GENOMIC DNA]</scope>
    <source>
        <strain evidence="8 9">FTZ6</strain>
    </source>
</reference>
<dbReference type="AlphaFoldDB" id="A0AA51UN07"/>
<dbReference type="PANTHER" id="PTHR30489:SF0">
    <property type="entry name" value="LIPOPROTEIN-RELEASING SYSTEM TRANSMEMBRANE PROTEIN LOLE"/>
    <property type="match status" value="1"/>
</dbReference>
<feature type="transmembrane region" description="Helical" evidence="6">
    <location>
        <begin position="312"/>
        <end position="335"/>
    </location>
</feature>
<evidence type="ECO:0000313" key="8">
    <source>
        <dbReference type="EMBL" id="WMW26329.1"/>
    </source>
</evidence>
<gene>
    <name evidence="8" type="ORF">RE474_06350</name>
</gene>
<evidence type="ECO:0000256" key="5">
    <source>
        <dbReference type="ARBA" id="ARBA00023136"/>
    </source>
</evidence>
<keyword evidence="9" id="KW-1185">Reference proteome</keyword>
<keyword evidence="2" id="KW-1003">Cell membrane</keyword>
<dbReference type="KEGG" id="mseb:RE474_06350"/>
<evidence type="ECO:0000256" key="4">
    <source>
        <dbReference type="ARBA" id="ARBA00022989"/>
    </source>
</evidence>
<feature type="transmembrane region" description="Helical" evidence="6">
    <location>
        <begin position="365"/>
        <end position="385"/>
    </location>
</feature>
<dbReference type="GO" id="GO:0098797">
    <property type="term" value="C:plasma membrane protein complex"/>
    <property type="evidence" value="ECO:0007669"/>
    <property type="project" value="TreeGrafter"/>
</dbReference>
<evidence type="ECO:0000256" key="6">
    <source>
        <dbReference type="SAM" id="Phobius"/>
    </source>
</evidence>
<comment type="subcellular location">
    <subcellularLocation>
        <location evidence="1">Cell membrane</location>
        <topology evidence="1">Multi-pass membrane protein</topology>
    </subcellularLocation>
</comment>
<organism evidence="8 9">
    <name type="scientific">Methanolobus sediminis</name>
    <dbReference type="NCBI Taxonomy" id="3072978"/>
    <lineage>
        <taxon>Archaea</taxon>
        <taxon>Methanobacteriati</taxon>
        <taxon>Methanobacteriota</taxon>
        <taxon>Stenosarchaea group</taxon>
        <taxon>Methanomicrobia</taxon>
        <taxon>Methanosarcinales</taxon>
        <taxon>Methanosarcinaceae</taxon>
        <taxon>Methanolobus</taxon>
    </lineage>
</organism>
<evidence type="ECO:0000256" key="3">
    <source>
        <dbReference type="ARBA" id="ARBA00022692"/>
    </source>
</evidence>
<dbReference type="PANTHER" id="PTHR30489">
    <property type="entry name" value="LIPOPROTEIN-RELEASING SYSTEM TRANSMEMBRANE PROTEIN LOLE"/>
    <property type="match status" value="1"/>
</dbReference>
<sequence>MFEKAKVSFFLASKSILRGNRGIAFFTIIVLTLVYIQLVFFSSVIGGVTLKFNDVLVDYQTGNIVIEPAQDEAYITNVDALSKKIEHIPEVMGVSPRLRLKTSVSYKEKEVGATIYGIDPQEEELVTDFSSAMVEGEFISKLDRGEIVLGREVSGGYGAVMQTRSLEDVEVGDIVTVLINGQEMNFRVKGIYSTLFFMSDSSAFVNIADLEEALNADNKAQEIAIKLKDGSDEDVVMNEILSLGVKEEVRSWTEFAGILQIIEGTLSMVRNIFTAVGLIVAFVIIFVVIFVNIVSQKRQIGVQKAIGIEEEVIIASFVLQAMFYAFIAMVIGYSLMQFVITGYTQAHPISAPIGNVSLDLSNSEAVIRAMMLFIAAVLGSLIPSYQMTKRSLLDLIWSSN</sequence>
<protein>
    <submittedName>
        <fullName evidence="8">FtsX-like permease family protein</fullName>
    </submittedName>
</protein>